<feature type="region of interest" description="Disordered" evidence="2">
    <location>
        <begin position="1"/>
        <end position="31"/>
    </location>
</feature>
<reference evidence="3" key="1">
    <citation type="journal article" date="2022" name="bioRxiv">
        <title>Sequencing and chromosome-scale assembly of the giantPleurodeles waltlgenome.</title>
        <authorList>
            <person name="Brown T."/>
            <person name="Elewa A."/>
            <person name="Iarovenko S."/>
            <person name="Subramanian E."/>
            <person name="Araus A.J."/>
            <person name="Petzold A."/>
            <person name="Susuki M."/>
            <person name="Suzuki K.-i.T."/>
            <person name="Hayashi T."/>
            <person name="Toyoda A."/>
            <person name="Oliveira C."/>
            <person name="Osipova E."/>
            <person name="Leigh N.D."/>
            <person name="Simon A."/>
            <person name="Yun M.H."/>
        </authorList>
    </citation>
    <scope>NUCLEOTIDE SEQUENCE</scope>
    <source>
        <strain evidence="3">20211129_DDA</strain>
        <tissue evidence="3">Liver</tissue>
    </source>
</reference>
<keyword evidence="1" id="KW-0175">Coiled coil</keyword>
<keyword evidence="4" id="KW-1185">Reference proteome</keyword>
<dbReference type="EMBL" id="JANPWB010000007">
    <property type="protein sequence ID" value="KAJ1172401.1"/>
    <property type="molecule type" value="Genomic_DNA"/>
</dbReference>
<sequence>MHGGKNLEVEAGKIGRRKKVPDWSKDGGDKFYSLTEDSEVISSGCNQSATDGSISSESESASSAAEATVRQQRRLRRCSKSRAGLTGGAVLPGQSTKTLQWDYLGTRLTGSGKIPMTDSLPNADRSTDCQPLSTSATSTDSEMLQIIYDLIKELQTETRAESRRAQVATKRLQGAVRKVVKSCTEIEEKLNKMEDRTMAVEADVEALKEQSESHGGQLTDIMWKLEDQENRQRRNNLRFLGIEEGAEGNYEYKTEVGCTSRDSLEYLEDIGQFLH</sequence>
<dbReference type="Proteomes" id="UP001066276">
    <property type="component" value="Chromosome 4_1"/>
</dbReference>
<feature type="compositionally biased region" description="Basic and acidic residues" evidence="2">
    <location>
        <begin position="1"/>
        <end position="13"/>
    </location>
</feature>
<feature type="coiled-coil region" evidence="1">
    <location>
        <begin position="176"/>
        <end position="210"/>
    </location>
</feature>
<dbReference type="AlphaFoldDB" id="A0AAV7T7Z3"/>
<feature type="compositionally biased region" description="Polar residues" evidence="2">
    <location>
        <begin position="43"/>
        <end position="54"/>
    </location>
</feature>
<comment type="caution">
    <text evidence="3">The sequence shown here is derived from an EMBL/GenBank/DDBJ whole genome shotgun (WGS) entry which is preliminary data.</text>
</comment>
<proteinExistence type="predicted"/>
<name>A0AAV7T7Z3_PLEWA</name>
<feature type="region of interest" description="Disordered" evidence="2">
    <location>
        <begin position="114"/>
        <end position="136"/>
    </location>
</feature>
<evidence type="ECO:0000256" key="2">
    <source>
        <dbReference type="SAM" id="MobiDB-lite"/>
    </source>
</evidence>
<gene>
    <name evidence="3" type="ORF">NDU88_004248</name>
</gene>
<feature type="region of interest" description="Disordered" evidence="2">
    <location>
        <begin position="43"/>
        <end position="78"/>
    </location>
</feature>
<protein>
    <submittedName>
        <fullName evidence="3">Uncharacterized protein</fullName>
    </submittedName>
</protein>
<evidence type="ECO:0000313" key="4">
    <source>
        <dbReference type="Proteomes" id="UP001066276"/>
    </source>
</evidence>
<evidence type="ECO:0000313" key="3">
    <source>
        <dbReference type="EMBL" id="KAJ1172401.1"/>
    </source>
</evidence>
<feature type="compositionally biased region" description="Low complexity" evidence="2">
    <location>
        <begin position="55"/>
        <end position="67"/>
    </location>
</feature>
<evidence type="ECO:0000256" key="1">
    <source>
        <dbReference type="SAM" id="Coils"/>
    </source>
</evidence>
<organism evidence="3 4">
    <name type="scientific">Pleurodeles waltl</name>
    <name type="common">Iberian ribbed newt</name>
    <dbReference type="NCBI Taxonomy" id="8319"/>
    <lineage>
        <taxon>Eukaryota</taxon>
        <taxon>Metazoa</taxon>
        <taxon>Chordata</taxon>
        <taxon>Craniata</taxon>
        <taxon>Vertebrata</taxon>
        <taxon>Euteleostomi</taxon>
        <taxon>Amphibia</taxon>
        <taxon>Batrachia</taxon>
        <taxon>Caudata</taxon>
        <taxon>Salamandroidea</taxon>
        <taxon>Salamandridae</taxon>
        <taxon>Pleurodelinae</taxon>
        <taxon>Pleurodeles</taxon>
    </lineage>
</organism>
<accession>A0AAV7T7Z3</accession>
<feature type="compositionally biased region" description="Basic and acidic residues" evidence="2">
    <location>
        <begin position="20"/>
        <end position="29"/>
    </location>
</feature>